<comment type="similarity">
    <text evidence="6 7">Belongs to the RNA methyltransferase RlmH family.</text>
</comment>
<sequence>MARGWRMLTVGRPKDKRVTQLIDDYRQRLTPWMPVQWDSVTEIGYRSGQELETQEREGRLLLDKILPSDWVIILDIMGQSLNSVDLSAKMAHYYDQSLPVVFVVGGSLGLSARIKDRANWRWSLSPLTLPHALAQLLVMEQIYRAFSIIHHHPYHK</sequence>
<evidence type="ECO:0000256" key="5">
    <source>
        <dbReference type="ARBA" id="ARBA00022691"/>
    </source>
</evidence>
<keyword evidence="4 7" id="KW-0808">Transferase</keyword>
<evidence type="ECO:0000256" key="7">
    <source>
        <dbReference type="HAMAP-Rule" id="MF_00658"/>
    </source>
</evidence>
<keyword evidence="3 7" id="KW-0489">Methyltransferase</keyword>
<feature type="binding site" evidence="7">
    <location>
        <begin position="124"/>
        <end position="129"/>
    </location>
    <ligand>
        <name>S-adenosyl-L-methionine</name>
        <dbReference type="ChEBI" id="CHEBI:59789"/>
    </ligand>
</feature>
<dbReference type="EC" id="2.1.1.177" evidence="7"/>
<evidence type="ECO:0000256" key="4">
    <source>
        <dbReference type="ARBA" id="ARBA00022679"/>
    </source>
</evidence>
<evidence type="ECO:0000256" key="3">
    <source>
        <dbReference type="ARBA" id="ARBA00022603"/>
    </source>
</evidence>
<keyword evidence="1 7" id="KW-0963">Cytoplasm</keyword>
<dbReference type="PANTHER" id="PTHR33603">
    <property type="entry name" value="METHYLTRANSFERASE"/>
    <property type="match status" value="1"/>
</dbReference>
<proteinExistence type="inferred from homology"/>
<evidence type="ECO:0000256" key="6">
    <source>
        <dbReference type="ARBA" id="ARBA00038303"/>
    </source>
</evidence>
<comment type="subunit">
    <text evidence="7">Homodimer.</text>
</comment>
<comment type="subcellular location">
    <subcellularLocation>
        <location evidence="7">Cytoplasm</location>
    </subcellularLocation>
</comment>
<dbReference type="HAMAP" id="MF_00658">
    <property type="entry name" value="23SrRNA_methyltr_H"/>
    <property type="match status" value="1"/>
</dbReference>
<comment type="catalytic activity">
    <reaction evidence="7">
        <text>pseudouridine(1915) in 23S rRNA + S-adenosyl-L-methionine = N(3)-methylpseudouridine(1915) in 23S rRNA + S-adenosyl-L-homocysteine + H(+)</text>
        <dbReference type="Rhea" id="RHEA:42752"/>
        <dbReference type="Rhea" id="RHEA-COMP:10221"/>
        <dbReference type="Rhea" id="RHEA-COMP:10222"/>
        <dbReference type="ChEBI" id="CHEBI:15378"/>
        <dbReference type="ChEBI" id="CHEBI:57856"/>
        <dbReference type="ChEBI" id="CHEBI:59789"/>
        <dbReference type="ChEBI" id="CHEBI:65314"/>
        <dbReference type="ChEBI" id="CHEBI:74486"/>
        <dbReference type="EC" id="2.1.1.177"/>
    </reaction>
</comment>
<dbReference type="EMBL" id="CP019454">
    <property type="protein sequence ID" value="AUW92702.1"/>
    <property type="molecule type" value="Genomic_DNA"/>
</dbReference>
<dbReference type="PIRSF" id="PIRSF004505">
    <property type="entry name" value="MT_bac"/>
    <property type="match status" value="1"/>
</dbReference>
<name>A0ABN5GX35_9FIRM</name>
<dbReference type="Pfam" id="PF02590">
    <property type="entry name" value="SPOUT_MTase"/>
    <property type="match status" value="1"/>
</dbReference>
<dbReference type="Proteomes" id="UP000325292">
    <property type="component" value="Chromosome"/>
</dbReference>
<dbReference type="Gene3D" id="3.40.1280.10">
    <property type="match status" value="1"/>
</dbReference>
<evidence type="ECO:0000313" key="8">
    <source>
        <dbReference type="EMBL" id="AUW92702.1"/>
    </source>
</evidence>
<evidence type="ECO:0000313" key="9">
    <source>
        <dbReference type="Proteomes" id="UP000325292"/>
    </source>
</evidence>
<dbReference type="InterPro" id="IPR029026">
    <property type="entry name" value="tRNA_m1G_MTases_N"/>
</dbReference>
<dbReference type="CDD" id="cd18081">
    <property type="entry name" value="RlmH-like"/>
    <property type="match status" value="1"/>
</dbReference>
<reference evidence="8 9" key="1">
    <citation type="journal article" date="2019" name="Sci. Rep.">
        <title>Sulfobacillus thermotolerans: new insights into resistance and metabolic capacities of acidophilic chemolithotrophs.</title>
        <authorList>
            <person name="Panyushkina A.E."/>
            <person name="Babenko V.V."/>
            <person name="Nikitina A.S."/>
            <person name="Selezneva O.V."/>
            <person name="Tsaplina I.A."/>
            <person name="Letarova M.A."/>
            <person name="Kostryukova E.S."/>
            <person name="Letarov A.V."/>
        </authorList>
    </citation>
    <scope>NUCLEOTIDE SEQUENCE [LARGE SCALE GENOMIC DNA]</scope>
    <source>
        <strain evidence="8 9">Kr1</strain>
    </source>
</reference>
<comment type="function">
    <text evidence="7">Specifically methylates the pseudouridine at position 1915 (m3Psi1915) in 23S rRNA.</text>
</comment>
<keyword evidence="5 7" id="KW-0949">S-adenosyl-L-methionine</keyword>
<accession>A0ABN5GX35</accession>
<protein>
    <recommendedName>
        <fullName evidence="7">Ribosomal RNA large subunit methyltransferase H</fullName>
        <ecNumber evidence="7">2.1.1.177</ecNumber>
    </recommendedName>
    <alternativeName>
        <fullName evidence="7">23S rRNA (pseudouridine1915-N3)-methyltransferase</fullName>
    </alternativeName>
    <alternativeName>
        <fullName evidence="7">23S rRNA m3Psi1915 methyltransferase</fullName>
    </alternativeName>
    <alternativeName>
        <fullName evidence="7">rRNA (pseudouridine-N3-)-methyltransferase RlmH</fullName>
    </alternativeName>
</protein>
<organism evidence="8 9">
    <name type="scientific">Sulfobacillus thermotolerans</name>
    <dbReference type="NCBI Taxonomy" id="338644"/>
    <lineage>
        <taxon>Bacteria</taxon>
        <taxon>Bacillati</taxon>
        <taxon>Bacillota</taxon>
        <taxon>Clostridia</taxon>
        <taxon>Eubacteriales</taxon>
        <taxon>Clostridiales Family XVII. Incertae Sedis</taxon>
        <taxon>Sulfobacillus</taxon>
    </lineage>
</organism>
<evidence type="ECO:0000256" key="2">
    <source>
        <dbReference type="ARBA" id="ARBA00022552"/>
    </source>
</evidence>
<gene>
    <name evidence="7" type="primary">rlmH</name>
    <name evidence="8" type="ORF">BXT84_00955</name>
</gene>
<evidence type="ECO:0000256" key="1">
    <source>
        <dbReference type="ARBA" id="ARBA00022490"/>
    </source>
</evidence>
<keyword evidence="9" id="KW-1185">Reference proteome</keyword>
<keyword evidence="2 7" id="KW-0698">rRNA processing</keyword>
<dbReference type="RefSeq" id="WP_158246121.1">
    <property type="nucleotide sequence ID" value="NZ_CP133983.1"/>
</dbReference>
<dbReference type="InterPro" id="IPR029028">
    <property type="entry name" value="Alpha/beta_knot_MTases"/>
</dbReference>
<feature type="binding site" evidence="7">
    <location>
        <position position="105"/>
    </location>
    <ligand>
        <name>S-adenosyl-L-methionine</name>
        <dbReference type="ChEBI" id="CHEBI:59789"/>
    </ligand>
</feature>
<feature type="binding site" evidence="7">
    <location>
        <position position="74"/>
    </location>
    <ligand>
        <name>S-adenosyl-L-methionine</name>
        <dbReference type="ChEBI" id="CHEBI:59789"/>
    </ligand>
</feature>
<dbReference type="SUPFAM" id="SSF75217">
    <property type="entry name" value="alpha/beta knot"/>
    <property type="match status" value="1"/>
</dbReference>
<dbReference type="PANTHER" id="PTHR33603:SF1">
    <property type="entry name" value="RIBOSOMAL RNA LARGE SUBUNIT METHYLTRANSFERASE H"/>
    <property type="match status" value="1"/>
</dbReference>
<dbReference type="InterPro" id="IPR003742">
    <property type="entry name" value="RlmH-like"/>
</dbReference>